<feature type="region of interest" description="Disordered" evidence="1">
    <location>
        <begin position="454"/>
        <end position="480"/>
    </location>
</feature>
<sequence length="1000" mass="112562">MAPPKKAKKSPPVVFRKPAEPQMSAKVTALQENIRLRAKEVREPIRTGKPGPKSSKVVPPAETVVEPAKKKQKKDRAPWENPYAREIFFCKTNIREIARQEVIEQRKYTDPAAIEADAKAYRYKLFQAYVETPEFRIRVPLYKLRFESEYYEYRLHLALAKTMRSDEDYQDYKVQLDAAGIGESWVRMRKDNLLLQHEDKVLEKVRTGFKHWGSKLVKLPEYLMNAQRNYESKQAVAAAATLPPEPQPQMDPLLDALTNRSNARERIDVKEVYALLAGNPPRCLYRSLRWLVFEDDALNQRFGLGAYAGDDDESESETMIGITPLDVSSVADESMHSEGSEFAQMRSEMAMTQPHEMRPVPNGGPFYQSTAEVITALEPTQQVESFALVEVESLVPPVDPLVPSEDASVAPADPLVEAWQPEASVNAVADVPEGHQSDGSELSLLTPGQQEVISISDDDDDDADQHQQAHRSPKTAPLSKDVKSEECFWADLDNVRRYTNLDEYITNGLKERYKNDQKKIERVLADLDKVVRFFFADHIDLFRRNELPEGVIKLTRRARREREALSQPAGPQVSLQTPAPQAAQTQPAPVPATLPTQTPPAVSTLEPLFNGALASETQFETPRQPLRTKLRQIAYEESPPLLPATPDTMPMPDSENFQPEAHSTQNTFGGPMIGAAPGTPRPSPQRPTPPRRPPPQVRPSVDSRCSTPGFADENNVTVQDLSPRKRPSPRVKIERDNSGYADDVEEVPMDNGPIVLEDTIDQSQIDGMELIDRAGRNAVANVGKKWRRSAAVPEPAVDGVSQQSIAPCPFRLVAPPFPPQPSPYHFLTRLDIATVQFYRNPALHQRTHHLQVTLNHKRNGLSRLAVTDHEVRPLLGLSGGDRGWRALTGALNRAGRFEYDSFRPRPDRYQWYRMSFTERVLYLWFSTASRCSAGWMFRVRNGASGDGFAEEEVQLEEFNCYLHCGGGGAEKTSEVDFGDLSEGVDEFVRDRMRKLREKLV</sequence>
<dbReference type="PANTHER" id="PTHR48125">
    <property type="entry name" value="LP07818P1"/>
    <property type="match status" value="1"/>
</dbReference>
<accession>A0ABD1E266</accession>
<feature type="region of interest" description="Disordered" evidence="1">
    <location>
        <begin position="562"/>
        <end position="604"/>
    </location>
</feature>
<dbReference type="AlphaFoldDB" id="A0ABD1E266"/>
<feature type="compositionally biased region" description="Low complexity" evidence="1">
    <location>
        <begin position="575"/>
        <end position="602"/>
    </location>
</feature>
<feature type="region of interest" description="Disordered" evidence="1">
    <location>
        <begin position="38"/>
        <end position="76"/>
    </location>
</feature>
<reference evidence="2 3" key="1">
    <citation type="submission" date="2024-05" db="EMBL/GenBank/DDBJ databases">
        <title>Culex pipiens pipiens assembly and annotation.</title>
        <authorList>
            <person name="Alout H."/>
            <person name="Durand T."/>
        </authorList>
    </citation>
    <scope>NUCLEOTIDE SEQUENCE [LARGE SCALE GENOMIC DNA]</scope>
    <source>
        <strain evidence="2">HA-2024</strain>
        <tissue evidence="2">Whole body</tissue>
    </source>
</reference>
<dbReference type="Proteomes" id="UP001562425">
    <property type="component" value="Unassembled WGS sequence"/>
</dbReference>
<proteinExistence type="predicted"/>
<name>A0ABD1E266_CULPP</name>
<evidence type="ECO:0000313" key="2">
    <source>
        <dbReference type="EMBL" id="KAL1404519.1"/>
    </source>
</evidence>
<comment type="caution">
    <text evidence="2">The sequence shown here is derived from an EMBL/GenBank/DDBJ whole genome shotgun (WGS) entry which is preliminary data.</text>
</comment>
<dbReference type="PANTHER" id="PTHR48125:SF12">
    <property type="entry name" value="AT HOOK TRANSCRIPTION FACTOR FAMILY-RELATED"/>
    <property type="match status" value="1"/>
</dbReference>
<feature type="compositionally biased region" description="Low complexity" evidence="1">
    <location>
        <begin position="48"/>
        <end position="66"/>
    </location>
</feature>
<protein>
    <submittedName>
        <fullName evidence="2">Uncharacterized protein</fullName>
    </submittedName>
</protein>
<keyword evidence="3" id="KW-1185">Reference proteome</keyword>
<dbReference type="EMBL" id="JBEHCU010000326">
    <property type="protein sequence ID" value="KAL1404519.1"/>
    <property type="molecule type" value="Genomic_DNA"/>
</dbReference>
<feature type="region of interest" description="Disordered" evidence="1">
    <location>
        <begin position="1"/>
        <end position="24"/>
    </location>
</feature>
<evidence type="ECO:0000313" key="3">
    <source>
        <dbReference type="Proteomes" id="UP001562425"/>
    </source>
</evidence>
<feature type="region of interest" description="Disordered" evidence="1">
    <location>
        <begin position="635"/>
        <end position="747"/>
    </location>
</feature>
<feature type="compositionally biased region" description="Polar residues" evidence="1">
    <location>
        <begin position="655"/>
        <end position="668"/>
    </location>
</feature>
<evidence type="ECO:0000256" key="1">
    <source>
        <dbReference type="SAM" id="MobiDB-lite"/>
    </source>
</evidence>
<feature type="compositionally biased region" description="Pro residues" evidence="1">
    <location>
        <begin position="679"/>
        <end position="697"/>
    </location>
</feature>
<organism evidence="2 3">
    <name type="scientific">Culex pipiens pipiens</name>
    <name type="common">Northern house mosquito</name>
    <dbReference type="NCBI Taxonomy" id="38569"/>
    <lineage>
        <taxon>Eukaryota</taxon>
        <taxon>Metazoa</taxon>
        <taxon>Ecdysozoa</taxon>
        <taxon>Arthropoda</taxon>
        <taxon>Hexapoda</taxon>
        <taxon>Insecta</taxon>
        <taxon>Pterygota</taxon>
        <taxon>Neoptera</taxon>
        <taxon>Endopterygota</taxon>
        <taxon>Diptera</taxon>
        <taxon>Nematocera</taxon>
        <taxon>Culicoidea</taxon>
        <taxon>Culicidae</taxon>
        <taxon>Culicinae</taxon>
        <taxon>Culicini</taxon>
        <taxon>Culex</taxon>
        <taxon>Culex</taxon>
    </lineage>
</organism>
<gene>
    <name evidence="2" type="ORF">pipiens_005318</name>
</gene>